<protein>
    <submittedName>
        <fullName evidence="1">Uncharacterized protein</fullName>
    </submittedName>
</protein>
<evidence type="ECO:0000313" key="1">
    <source>
        <dbReference type="EMBL" id="KAK7496056.1"/>
    </source>
</evidence>
<dbReference type="AlphaFoldDB" id="A0ABD0L9T5"/>
<keyword evidence="2" id="KW-1185">Reference proteome</keyword>
<reference evidence="1 2" key="1">
    <citation type="journal article" date="2023" name="Sci. Data">
        <title>Genome assembly of the Korean intertidal mud-creeper Batillaria attramentaria.</title>
        <authorList>
            <person name="Patra A.K."/>
            <person name="Ho P.T."/>
            <person name="Jun S."/>
            <person name="Lee S.J."/>
            <person name="Kim Y."/>
            <person name="Won Y.J."/>
        </authorList>
    </citation>
    <scope>NUCLEOTIDE SEQUENCE [LARGE SCALE GENOMIC DNA]</scope>
    <source>
        <strain evidence="1">Wonlab-2016</strain>
    </source>
</reference>
<gene>
    <name evidence="1" type="ORF">BaRGS_00012757</name>
</gene>
<proteinExistence type="predicted"/>
<evidence type="ECO:0000313" key="2">
    <source>
        <dbReference type="Proteomes" id="UP001519460"/>
    </source>
</evidence>
<name>A0ABD0L9T5_9CAEN</name>
<sequence>MDYVAERDDTGLPGYWHCEWHQACEIRPPLQCVYELSKSFKEHCEVRGKGGGEEVRFALHKVCFYFVHLVSRVRFLTSIVLLTPVAYTSN</sequence>
<accession>A0ABD0L9T5</accession>
<dbReference type="EMBL" id="JACVVK020000070">
    <property type="protein sequence ID" value="KAK7496056.1"/>
    <property type="molecule type" value="Genomic_DNA"/>
</dbReference>
<organism evidence="1 2">
    <name type="scientific">Batillaria attramentaria</name>
    <dbReference type="NCBI Taxonomy" id="370345"/>
    <lineage>
        <taxon>Eukaryota</taxon>
        <taxon>Metazoa</taxon>
        <taxon>Spiralia</taxon>
        <taxon>Lophotrochozoa</taxon>
        <taxon>Mollusca</taxon>
        <taxon>Gastropoda</taxon>
        <taxon>Caenogastropoda</taxon>
        <taxon>Sorbeoconcha</taxon>
        <taxon>Cerithioidea</taxon>
        <taxon>Batillariidae</taxon>
        <taxon>Batillaria</taxon>
    </lineage>
</organism>
<comment type="caution">
    <text evidence="1">The sequence shown here is derived from an EMBL/GenBank/DDBJ whole genome shotgun (WGS) entry which is preliminary data.</text>
</comment>
<dbReference type="Proteomes" id="UP001519460">
    <property type="component" value="Unassembled WGS sequence"/>
</dbReference>